<keyword evidence="6" id="KW-1185">Reference proteome</keyword>
<keyword evidence="2 3" id="KW-0663">Pyridoxal phosphate</keyword>
<dbReference type="Proteomes" id="UP000317977">
    <property type="component" value="Unassembled WGS sequence"/>
</dbReference>
<dbReference type="EMBL" id="SJPX01000005">
    <property type="protein sequence ID" value="TWU48153.1"/>
    <property type="molecule type" value="Genomic_DNA"/>
</dbReference>
<evidence type="ECO:0000256" key="3">
    <source>
        <dbReference type="PIRSR" id="PIRSR600183-50"/>
    </source>
</evidence>
<dbReference type="PANTHER" id="PTHR43727">
    <property type="entry name" value="DIAMINOPIMELATE DECARBOXYLASE"/>
    <property type="match status" value="1"/>
</dbReference>
<evidence type="ECO:0000256" key="1">
    <source>
        <dbReference type="ARBA" id="ARBA00001933"/>
    </source>
</evidence>
<proteinExistence type="predicted"/>
<dbReference type="SUPFAM" id="SSF51419">
    <property type="entry name" value="PLP-binding barrel"/>
    <property type="match status" value="1"/>
</dbReference>
<sequence length="443" mass="48884">MIRELSDAESLGKRLDVHGSPLHLHAPAQMRRNIAAFTDVAKTRNIAMDMFYACKANKCRMYLDEAIAAGIGVDVASSNELNAAIEAGFSGSRIAITATSKPEMMLRRAAEVGATIIAGSPEELRRVADFASRASAESLNITIRISGFAFSNQRHDSRFGIDISQVMFAAKTVRVSGLHFHLDGTSIEDRVAAIHQTILLAKSLRQAGHPIAYIDIGGGAPVQYLESESDWIAFHHKLDIQLDRQWCDDEIKPIIFPNRTYGRTKMGRNFVQTDRNYPTWQADSSSVWLAKIFDSGGIADSFRSNGLRLRMQPGRSLLEMCGITVARVISCSPDKAGDTFVTLEMNQTNCKTTSVDFAVDPILVPHDKNNRPPATTGYLAGNYCAEDDLITPRRMRFDRGVQAGDILAFPNTAGYQMHFMESRGHQFDLPENIAIRPTSDELG</sequence>
<evidence type="ECO:0000313" key="5">
    <source>
        <dbReference type="EMBL" id="TWU48153.1"/>
    </source>
</evidence>
<dbReference type="Gene3D" id="3.20.20.10">
    <property type="entry name" value="Alanine racemase"/>
    <property type="match status" value="1"/>
</dbReference>
<comment type="cofactor">
    <cofactor evidence="1 3">
        <name>pyridoxal 5'-phosphate</name>
        <dbReference type="ChEBI" id="CHEBI:597326"/>
    </cofactor>
</comment>
<name>A0A5C6EEH5_9BACT</name>
<feature type="active site" description="Proton donor" evidence="3">
    <location>
        <position position="384"/>
    </location>
</feature>
<feature type="domain" description="Orn/DAP/Arg decarboxylase 2 N-terminal" evidence="4">
    <location>
        <begin position="45"/>
        <end position="235"/>
    </location>
</feature>
<dbReference type="PRINTS" id="PR01179">
    <property type="entry name" value="ODADCRBXLASE"/>
</dbReference>
<feature type="modified residue" description="N6-(pyridoxal phosphate)lysine" evidence="3">
    <location>
        <position position="55"/>
    </location>
</feature>
<dbReference type="SUPFAM" id="SSF50621">
    <property type="entry name" value="Alanine racemase C-terminal domain-like"/>
    <property type="match status" value="1"/>
</dbReference>
<dbReference type="GO" id="GO:0009089">
    <property type="term" value="P:lysine biosynthetic process via diaminopimelate"/>
    <property type="evidence" value="ECO:0007669"/>
    <property type="project" value="TreeGrafter"/>
</dbReference>
<comment type="caution">
    <text evidence="5">The sequence shown here is derived from an EMBL/GenBank/DDBJ whole genome shotgun (WGS) entry which is preliminary data.</text>
</comment>
<protein>
    <submittedName>
        <fullName evidence="5">Diaminopimelate decarboxylase</fullName>
        <ecNumber evidence="5">4.1.1.20</ecNumber>
    </submittedName>
</protein>
<organism evidence="5 6">
    <name type="scientific">Rubripirellula reticaptiva</name>
    <dbReference type="NCBI Taxonomy" id="2528013"/>
    <lineage>
        <taxon>Bacteria</taxon>
        <taxon>Pseudomonadati</taxon>
        <taxon>Planctomycetota</taxon>
        <taxon>Planctomycetia</taxon>
        <taxon>Pirellulales</taxon>
        <taxon>Pirellulaceae</taxon>
        <taxon>Rubripirellula</taxon>
    </lineage>
</organism>
<dbReference type="InterPro" id="IPR000183">
    <property type="entry name" value="Orn/DAP/Arg_de-COase"/>
</dbReference>
<accession>A0A5C6EEH5</accession>
<evidence type="ECO:0000259" key="4">
    <source>
        <dbReference type="Pfam" id="PF02784"/>
    </source>
</evidence>
<reference evidence="5 6" key="1">
    <citation type="submission" date="2019-02" db="EMBL/GenBank/DDBJ databases">
        <title>Deep-cultivation of Planctomycetes and their phenomic and genomic characterization uncovers novel biology.</title>
        <authorList>
            <person name="Wiegand S."/>
            <person name="Jogler M."/>
            <person name="Boedeker C."/>
            <person name="Pinto D."/>
            <person name="Vollmers J."/>
            <person name="Rivas-Marin E."/>
            <person name="Kohn T."/>
            <person name="Peeters S.H."/>
            <person name="Heuer A."/>
            <person name="Rast P."/>
            <person name="Oberbeckmann S."/>
            <person name="Bunk B."/>
            <person name="Jeske O."/>
            <person name="Meyerdierks A."/>
            <person name="Storesund J.E."/>
            <person name="Kallscheuer N."/>
            <person name="Luecker S."/>
            <person name="Lage O.M."/>
            <person name="Pohl T."/>
            <person name="Merkel B.J."/>
            <person name="Hornburger P."/>
            <person name="Mueller R.-W."/>
            <person name="Bruemmer F."/>
            <person name="Labrenz M."/>
            <person name="Spormann A.M."/>
            <person name="Op Den Camp H."/>
            <person name="Overmann J."/>
            <person name="Amann R."/>
            <person name="Jetten M.S.M."/>
            <person name="Mascher T."/>
            <person name="Medema M.H."/>
            <person name="Devos D.P."/>
            <person name="Kaster A.-K."/>
            <person name="Ovreas L."/>
            <person name="Rohde M."/>
            <person name="Galperin M.Y."/>
            <person name="Jogler C."/>
        </authorList>
    </citation>
    <scope>NUCLEOTIDE SEQUENCE [LARGE SCALE GENOMIC DNA]</scope>
    <source>
        <strain evidence="5 6">Poly59</strain>
    </source>
</reference>
<dbReference type="InterPro" id="IPR029066">
    <property type="entry name" value="PLP-binding_barrel"/>
</dbReference>
<keyword evidence="5" id="KW-0456">Lyase</keyword>
<dbReference type="InterPro" id="IPR022644">
    <property type="entry name" value="De-COase2_N"/>
</dbReference>
<dbReference type="Pfam" id="PF02784">
    <property type="entry name" value="Orn_Arg_deC_N"/>
    <property type="match status" value="1"/>
</dbReference>
<dbReference type="AlphaFoldDB" id="A0A5C6EEH5"/>
<gene>
    <name evidence="5" type="primary">lysA_2</name>
    <name evidence="5" type="ORF">Poly59_49990</name>
</gene>
<dbReference type="PANTHER" id="PTHR43727:SF2">
    <property type="entry name" value="GROUP IV DECARBOXYLASE"/>
    <property type="match status" value="1"/>
</dbReference>
<dbReference type="GO" id="GO:0008836">
    <property type="term" value="F:diaminopimelate decarboxylase activity"/>
    <property type="evidence" value="ECO:0007669"/>
    <property type="project" value="UniProtKB-EC"/>
</dbReference>
<evidence type="ECO:0000256" key="2">
    <source>
        <dbReference type="ARBA" id="ARBA00022898"/>
    </source>
</evidence>
<evidence type="ECO:0000313" key="6">
    <source>
        <dbReference type="Proteomes" id="UP000317977"/>
    </source>
</evidence>
<dbReference type="InterPro" id="IPR009006">
    <property type="entry name" value="Ala_racemase/Decarboxylase_C"/>
</dbReference>
<dbReference type="EC" id="4.1.1.20" evidence="5"/>
<dbReference type="Gene3D" id="2.40.37.10">
    <property type="entry name" value="Lyase, Ornithine Decarboxylase, Chain A, domain 1"/>
    <property type="match status" value="1"/>
</dbReference>